<evidence type="ECO:0000313" key="2">
    <source>
        <dbReference type="EMBL" id="HAC30168.1"/>
    </source>
</evidence>
<dbReference type="SUPFAM" id="SSF55073">
    <property type="entry name" value="Nucleotide cyclase"/>
    <property type="match status" value="1"/>
</dbReference>
<dbReference type="InterPro" id="IPR029787">
    <property type="entry name" value="Nucleotide_cyclase"/>
</dbReference>
<feature type="domain" description="GGDEF" evidence="1">
    <location>
        <begin position="1"/>
        <end position="34"/>
    </location>
</feature>
<evidence type="ECO:0000259" key="1">
    <source>
        <dbReference type="PROSITE" id="PS50887"/>
    </source>
</evidence>
<comment type="caution">
    <text evidence="2">The sequence shown here is derived from an EMBL/GenBank/DDBJ whole genome shotgun (WGS) entry which is preliminary data.</text>
</comment>
<dbReference type="AlphaFoldDB" id="A0A3B8WRD4"/>
<sequence>LYPDNGQTAEQLLATADKAMYSVKTSGRNNLAFA</sequence>
<dbReference type="Gene3D" id="3.30.70.270">
    <property type="match status" value="1"/>
</dbReference>
<evidence type="ECO:0000313" key="3">
    <source>
        <dbReference type="Proteomes" id="UP000261325"/>
    </source>
</evidence>
<reference evidence="2 3" key="1">
    <citation type="journal article" date="2018" name="Nat. Biotechnol.">
        <title>A standardized bacterial taxonomy based on genome phylogeny substantially revises the tree of life.</title>
        <authorList>
            <person name="Parks D.H."/>
            <person name="Chuvochina M."/>
            <person name="Waite D.W."/>
            <person name="Rinke C."/>
            <person name="Skarshewski A."/>
            <person name="Chaumeil P.A."/>
            <person name="Hugenholtz P."/>
        </authorList>
    </citation>
    <scope>NUCLEOTIDE SEQUENCE [LARGE SCALE GENOMIC DNA]</scope>
    <source>
        <strain evidence="2">UBA9049</strain>
    </source>
</reference>
<dbReference type="InterPro" id="IPR043128">
    <property type="entry name" value="Rev_trsase/Diguanyl_cyclase"/>
</dbReference>
<dbReference type="PROSITE" id="PS50887">
    <property type="entry name" value="GGDEF"/>
    <property type="match status" value="1"/>
</dbReference>
<gene>
    <name evidence="2" type="ORF">DCF82_20530</name>
</gene>
<dbReference type="EMBL" id="DLYI01000281">
    <property type="protein sequence ID" value="HAC30168.1"/>
    <property type="molecule type" value="Genomic_DNA"/>
</dbReference>
<proteinExistence type="predicted"/>
<feature type="non-terminal residue" evidence="2">
    <location>
        <position position="1"/>
    </location>
</feature>
<protein>
    <submittedName>
        <fullName evidence="2">Sensor domain-containing diguanylate cyclase</fullName>
    </submittedName>
</protein>
<name>A0A3B8WRD4_MARNT</name>
<organism evidence="2 3">
    <name type="scientific">Marinobacter nauticus</name>
    <name type="common">Marinobacter hydrocarbonoclasticus</name>
    <name type="synonym">Marinobacter aquaeolei</name>
    <dbReference type="NCBI Taxonomy" id="2743"/>
    <lineage>
        <taxon>Bacteria</taxon>
        <taxon>Pseudomonadati</taxon>
        <taxon>Pseudomonadota</taxon>
        <taxon>Gammaproteobacteria</taxon>
        <taxon>Pseudomonadales</taxon>
        <taxon>Marinobacteraceae</taxon>
        <taxon>Marinobacter</taxon>
    </lineage>
</organism>
<accession>A0A3B8WRD4</accession>
<dbReference type="Proteomes" id="UP000261325">
    <property type="component" value="Unassembled WGS sequence"/>
</dbReference>
<dbReference type="InterPro" id="IPR000160">
    <property type="entry name" value="GGDEF_dom"/>
</dbReference>